<feature type="region of interest" description="Disordered" evidence="1">
    <location>
        <begin position="1"/>
        <end position="68"/>
    </location>
</feature>
<feature type="compositionally biased region" description="Polar residues" evidence="1">
    <location>
        <begin position="363"/>
        <end position="374"/>
    </location>
</feature>
<dbReference type="InterPro" id="IPR053221">
    <property type="entry name" value="Burnettramic_acid_biosynth"/>
</dbReference>
<feature type="region of interest" description="Disordered" evidence="1">
    <location>
        <begin position="99"/>
        <end position="118"/>
    </location>
</feature>
<feature type="compositionally biased region" description="Basic and acidic residues" evidence="1">
    <location>
        <begin position="378"/>
        <end position="387"/>
    </location>
</feature>
<organism evidence="2 3">
    <name type="scientific">Lophiostoma macrostomum CBS 122681</name>
    <dbReference type="NCBI Taxonomy" id="1314788"/>
    <lineage>
        <taxon>Eukaryota</taxon>
        <taxon>Fungi</taxon>
        <taxon>Dikarya</taxon>
        <taxon>Ascomycota</taxon>
        <taxon>Pezizomycotina</taxon>
        <taxon>Dothideomycetes</taxon>
        <taxon>Pleosporomycetidae</taxon>
        <taxon>Pleosporales</taxon>
        <taxon>Lophiostomataceae</taxon>
        <taxon>Lophiostoma</taxon>
    </lineage>
</organism>
<feature type="compositionally biased region" description="Polar residues" evidence="1">
    <location>
        <begin position="23"/>
        <end position="37"/>
    </location>
</feature>
<evidence type="ECO:0000256" key="1">
    <source>
        <dbReference type="SAM" id="MobiDB-lite"/>
    </source>
</evidence>
<name>A0A6A6SPI2_9PLEO</name>
<dbReference type="EMBL" id="MU004517">
    <property type="protein sequence ID" value="KAF2648877.1"/>
    <property type="molecule type" value="Genomic_DNA"/>
</dbReference>
<feature type="non-terminal residue" evidence="2">
    <location>
        <position position="436"/>
    </location>
</feature>
<proteinExistence type="predicted"/>
<protein>
    <submittedName>
        <fullName evidence="2">Uncharacterized protein</fullName>
    </submittedName>
</protein>
<sequence length="436" mass="46642">MAEKPPSRSGNPNLNINPPPPALSTNTPFTPRSTTFPDATDSDPEFDVFDPTPLHSPGGPQYDDLPPTYDEAQQQARAGVAALDPDHLEVHRMVLGEHEHEQPPGQAPPPGHLLSNPHAYEFEPENRRNANGLGMSVPVQHVSASEQVPVGRVSNGSVPAVDPVSTLLQGALQFTHHEPDADVQYAPRLSQPVAVPQENGLGTFSGREEQSVQFLRAYAKALHAHSIRPAEFADFVDGLNVLCDATDTTSHDLAYGRSDVEGPASIIHNYIRSANEAFFAPRGLKVSLRSLPALVDALKIPDARGQRSGALASALDVVSTPAQKAKALHPWIAQLEIDLPGPSSQTLLLQEMGNRFRHGPETVSRTSTGTNSNAPEKAGLEREEFDPPHSIPEPYESNWNGGRHGPHRGGMGPGRHPWGGRGGRGGRGGFGWGGPG</sequence>
<gene>
    <name evidence="2" type="ORF">K491DRAFT_562446</name>
</gene>
<dbReference type="OrthoDB" id="3068835at2759"/>
<keyword evidence="3" id="KW-1185">Reference proteome</keyword>
<dbReference type="PANTHER" id="PTHR38887:SF1">
    <property type="entry name" value="RAS MODIFICATION PROTEIN ERF4"/>
    <property type="match status" value="1"/>
</dbReference>
<reference evidence="2" key="1">
    <citation type="journal article" date="2020" name="Stud. Mycol.">
        <title>101 Dothideomycetes genomes: a test case for predicting lifestyles and emergence of pathogens.</title>
        <authorList>
            <person name="Haridas S."/>
            <person name="Albert R."/>
            <person name="Binder M."/>
            <person name="Bloem J."/>
            <person name="Labutti K."/>
            <person name="Salamov A."/>
            <person name="Andreopoulos B."/>
            <person name="Baker S."/>
            <person name="Barry K."/>
            <person name="Bills G."/>
            <person name="Bluhm B."/>
            <person name="Cannon C."/>
            <person name="Castanera R."/>
            <person name="Culley D."/>
            <person name="Daum C."/>
            <person name="Ezra D."/>
            <person name="Gonzalez J."/>
            <person name="Henrissat B."/>
            <person name="Kuo A."/>
            <person name="Liang C."/>
            <person name="Lipzen A."/>
            <person name="Lutzoni F."/>
            <person name="Magnuson J."/>
            <person name="Mondo S."/>
            <person name="Nolan M."/>
            <person name="Ohm R."/>
            <person name="Pangilinan J."/>
            <person name="Park H.-J."/>
            <person name="Ramirez L."/>
            <person name="Alfaro M."/>
            <person name="Sun H."/>
            <person name="Tritt A."/>
            <person name="Yoshinaga Y."/>
            <person name="Zwiers L.-H."/>
            <person name="Turgeon B."/>
            <person name="Goodwin S."/>
            <person name="Spatafora J."/>
            <person name="Crous P."/>
            <person name="Grigoriev I."/>
        </authorList>
    </citation>
    <scope>NUCLEOTIDE SEQUENCE</scope>
    <source>
        <strain evidence="2">CBS 122681</strain>
    </source>
</reference>
<accession>A0A6A6SPI2</accession>
<dbReference type="Proteomes" id="UP000799324">
    <property type="component" value="Unassembled WGS sequence"/>
</dbReference>
<evidence type="ECO:0000313" key="2">
    <source>
        <dbReference type="EMBL" id="KAF2648877.1"/>
    </source>
</evidence>
<evidence type="ECO:0000313" key="3">
    <source>
        <dbReference type="Proteomes" id="UP000799324"/>
    </source>
</evidence>
<feature type="region of interest" description="Disordered" evidence="1">
    <location>
        <begin position="358"/>
        <end position="436"/>
    </location>
</feature>
<feature type="compositionally biased region" description="Gly residues" evidence="1">
    <location>
        <begin position="408"/>
        <end position="436"/>
    </location>
</feature>
<dbReference type="AlphaFoldDB" id="A0A6A6SPI2"/>
<dbReference type="PANTHER" id="PTHR38887">
    <property type="entry name" value="CHROMOSOME 21, WHOLE GENOME SHOTGUN SEQUENCE"/>
    <property type="match status" value="1"/>
</dbReference>